<accession>A0A0N4YE58</accession>
<gene>
    <name evidence="1" type="ORF">NBR_LOCUS14953</name>
</gene>
<sequence length="170" mass="19134">MCLKSLNERRRENMLVSIVSVIGSTPKLIPKKFRPAKVRINQPESLKEPEALQQEFSGFKFESAEGKSFFVEKILTDSTISLAERLQCRADKNARPRVILSWNAGHDQSNLGGCPDWNCELTLDRSKFKEAGAVPNWARIHERLTGRLRGRSAKFTAVIGVTAIRERPVG</sequence>
<reference evidence="1 2" key="2">
    <citation type="submission" date="2018-11" db="EMBL/GenBank/DDBJ databases">
        <authorList>
            <consortium name="Pathogen Informatics"/>
        </authorList>
    </citation>
    <scope>NUCLEOTIDE SEQUENCE [LARGE SCALE GENOMIC DNA]</scope>
</reference>
<protein>
    <submittedName>
        <fullName evidence="3">Oxidored_molyb domain-containing protein</fullName>
    </submittedName>
</protein>
<organism evidence="3">
    <name type="scientific">Nippostrongylus brasiliensis</name>
    <name type="common">Rat hookworm</name>
    <dbReference type="NCBI Taxonomy" id="27835"/>
    <lineage>
        <taxon>Eukaryota</taxon>
        <taxon>Metazoa</taxon>
        <taxon>Ecdysozoa</taxon>
        <taxon>Nematoda</taxon>
        <taxon>Chromadorea</taxon>
        <taxon>Rhabditida</taxon>
        <taxon>Rhabditina</taxon>
        <taxon>Rhabditomorpha</taxon>
        <taxon>Strongyloidea</taxon>
        <taxon>Heligmosomidae</taxon>
        <taxon>Nippostrongylus</taxon>
    </lineage>
</organism>
<reference evidence="3" key="1">
    <citation type="submission" date="2017-02" db="UniProtKB">
        <authorList>
            <consortium name="WormBaseParasite"/>
        </authorList>
    </citation>
    <scope>IDENTIFICATION</scope>
</reference>
<dbReference type="Proteomes" id="UP000271162">
    <property type="component" value="Unassembled WGS sequence"/>
</dbReference>
<name>A0A0N4YE58_NIPBR</name>
<dbReference type="WBParaSite" id="NBR_0001495201-mRNA-1">
    <property type="protein sequence ID" value="NBR_0001495201-mRNA-1"/>
    <property type="gene ID" value="NBR_0001495201"/>
</dbReference>
<proteinExistence type="predicted"/>
<keyword evidence="2" id="KW-1185">Reference proteome</keyword>
<evidence type="ECO:0000313" key="3">
    <source>
        <dbReference type="WBParaSite" id="NBR_0001495201-mRNA-1"/>
    </source>
</evidence>
<evidence type="ECO:0000313" key="2">
    <source>
        <dbReference type="Proteomes" id="UP000271162"/>
    </source>
</evidence>
<dbReference type="AlphaFoldDB" id="A0A0N4YE58"/>
<dbReference type="STRING" id="27835.A0A0N4YE58"/>
<dbReference type="EMBL" id="UYSL01021547">
    <property type="protein sequence ID" value="VDL78547.1"/>
    <property type="molecule type" value="Genomic_DNA"/>
</dbReference>
<evidence type="ECO:0000313" key="1">
    <source>
        <dbReference type="EMBL" id="VDL78547.1"/>
    </source>
</evidence>